<reference evidence="4" key="1">
    <citation type="submission" date="2016-11" db="UniProtKB">
        <authorList>
            <consortium name="WormBaseParasite"/>
        </authorList>
    </citation>
    <scope>IDENTIFICATION</scope>
</reference>
<keyword evidence="3" id="KW-1185">Reference proteome</keyword>
<dbReference type="STRING" id="1561998.A0A1I7USH1"/>
<dbReference type="eggNOG" id="ENOG502QUX8">
    <property type="taxonomic scope" value="Eukaryota"/>
</dbReference>
<evidence type="ECO:0000256" key="1">
    <source>
        <dbReference type="SAM" id="Coils"/>
    </source>
</evidence>
<keyword evidence="1" id="KW-0175">Coiled coil</keyword>
<sequence>MPDVRVVIDTVPDQLGYVWSIAPSYYAAFKTNVNTGVSDPLGYLMTSKTAETYMQNGALVYVSQKLCDAKKHAYKAPYDLPPEFYPESSDVPRSYSDRMVRIWRLSPGEERIPSPVMNPQEERFFPATWNDVPSGVEYRATPFGTNHRPDSNRYFFSDQGPLPTLFTPSPWFQRQDGTMEWVPQPFGPPHVNYNPRGYAYPSGPSFPAIPEEVYQEPSSNTENVAKKNQGSNEVGTEGGGFQENGQLPSEQQARRTEETPGATVSSESSRSMQTTQKTSELEIPSVPTTSQQGWLDVEAFLARQRAEQQDTSSSETRNSNLTGFSAAKRYTYETVYACQTRLEFVEPVKIDANGEIIFPRTYNTRDMYAFVRSPAVEEAFRTGHSNLFQLDTEFSNNAIVDILADVPVFSNEEINTARCITSTSSRKSVSVEHGAAPDAPDASDSSKELTASANAVPTVPSTSTAQVPPVSPKESLAIANAVPADLPTSTAQAASVSPKESVATAEALVATTPKDSLAPAQAAPVHSTNTARAVSPDMDGSMEIEGARRNPNFDYAEAARAKKAAARKRLRQNKKARNTAEKAAAEEAKQAAAQAAAQAAEAAKTHVDCLKEMLAVRDVVANEKKAFPVAMDNYVDMFSTARSKHFILRTAGYGNLCAVQKTIIDFYQSKAVFLAQFLATDKHMLTFVELQKADYYARNDWRMTMLFDELGRYQKESQLIQQDLVWINNLYGQADYQKSIEDYYKFVLHCVEVQPMTGFFGEADFESIRGFPDVKLEGLIEYFNRCLCYRSDERYVQPQWDQDVHSVLEKQFQKEYYNKESANHEWDYEKTQDFFKYWRSFFEKCRFPKMVGHICFLIALDSDTMGYDASKLSGIKRKSGGNLKILDAFYHYINAIFKTSYDPKELVIPPEYAEDAIE</sequence>
<accession>A0A1I7USH1</accession>
<feature type="region of interest" description="Disordered" evidence="2">
    <location>
        <begin position="209"/>
        <end position="289"/>
    </location>
</feature>
<name>A0A1I7USH1_9PELO</name>
<dbReference type="WBParaSite" id="Csp11.Scaffold630.g18897.t1">
    <property type="protein sequence ID" value="Csp11.Scaffold630.g18897.t1"/>
    <property type="gene ID" value="Csp11.Scaffold630.g18897"/>
</dbReference>
<feature type="region of interest" description="Disordered" evidence="2">
    <location>
        <begin position="515"/>
        <end position="549"/>
    </location>
</feature>
<dbReference type="AlphaFoldDB" id="A0A1I7USH1"/>
<evidence type="ECO:0000313" key="4">
    <source>
        <dbReference type="WBParaSite" id="Csp11.Scaffold630.g18897.t1"/>
    </source>
</evidence>
<feature type="coiled-coil region" evidence="1">
    <location>
        <begin position="556"/>
        <end position="605"/>
    </location>
</feature>
<proteinExistence type="predicted"/>
<evidence type="ECO:0000256" key="2">
    <source>
        <dbReference type="SAM" id="MobiDB-lite"/>
    </source>
</evidence>
<organism evidence="3 4">
    <name type="scientific">Caenorhabditis tropicalis</name>
    <dbReference type="NCBI Taxonomy" id="1561998"/>
    <lineage>
        <taxon>Eukaryota</taxon>
        <taxon>Metazoa</taxon>
        <taxon>Ecdysozoa</taxon>
        <taxon>Nematoda</taxon>
        <taxon>Chromadorea</taxon>
        <taxon>Rhabditida</taxon>
        <taxon>Rhabditina</taxon>
        <taxon>Rhabditomorpha</taxon>
        <taxon>Rhabditoidea</taxon>
        <taxon>Rhabditidae</taxon>
        <taxon>Peloderinae</taxon>
        <taxon>Caenorhabditis</taxon>
    </lineage>
</organism>
<feature type="region of interest" description="Disordered" evidence="2">
    <location>
        <begin position="422"/>
        <end position="471"/>
    </location>
</feature>
<protein>
    <submittedName>
        <fullName evidence="4">DUF1421 domain containing protein</fullName>
    </submittedName>
</protein>
<feature type="compositionally biased region" description="Polar residues" evidence="2">
    <location>
        <begin position="216"/>
        <end position="234"/>
    </location>
</feature>
<feature type="compositionally biased region" description="Polar residues" evidence="2">
    <location>
        <begin position="262"/>
        <end position="278"/>
    </location>
</feature>
<evidence type="ECO:0000313" key="3">
    <source>
        <dbReference type="Proteomes" id="UP000095282"/>
    </source>
</evidence>
<dbReference type="Proteomes" id="UP000095282">
    <property type="component" value="Unplaced"/>
</dbReference>
<feature type="compositionally biased region" description="Polar residues" evidence="2">
    <location>
        <begin position="448"/>
        <end position="466"/>
    </location>
</feature>